<organism evidence="1">
    <name type="scientific">Anguilla anguilla</name>
    <name type="common">European freshwater eel</name>
    <name type="synonym">Muraena anguilla</name>
    <dbReference type="NCBI Taxonomy" id="7936"/>
    <lineage>
        <taxon>Eukaryota</taxon>
        <taxon>Metazoa</taxon>
        <taxon>Chordata</taxon>
        <taxon>Craniata</taxon>
        <taxon>Vertebrata</taxon>
        <taxon>Euteleostomi</taxon>
        <taxon>Actinopterygii</taxon>
        <taxon>Neopterygii</taxon>
        <taxon>Teleostei</taxon>
        <taxon>Anguilliformes</taxon>
        <taxon>Anguillidae</taxon>
        <taxon>Anguilla</taxon>
    </lineage>
</organism>
<dbReference type="EMBL" id="GBXM01061545">
    <property type="protein sequence ID" value="JAH47032.1"/>
    <property type="molecule type" value="Transcribed_RNA"/>
</dbReference>
<name>A0A0E9T0K4_ANGAN</name>
<reference evidence="1" key="2">
    <citation type="journal article" date="2015" name="Fish Shellfish Immunol.">
        <title>Early steps in the European eel (Anguilla anguilla)-Vibrio vulnificus interaction in the gills: Role of the RtxA13 toxin.</title>
        <authorList>
            <person name="Callol A."/>
            <person name="Pajuelo D."/>
            <person name="Ebbesson L."/>
            <person name="Teles M."/>
            <person name="MacKenzie S."/>
            <person name="Amaro C."/>
        </authorList>
    </citation>
    <scope>NUCLEOTIDE SEQUENCE</scope>
</reference>
<evidence type="ECO:0000313" key="1">
    <source>
        <dbReference type="EMBL" id="JAH47032.1"/>
    </source>
</evidence>
<sequence length="37" mass="4209">MAPILVSLLESTSVQFLQLSVLCVLNYLWDLILTQLM</sequence>
<protein>
    <submittedName>
        <fullName evidence="1">Uncharacterized protein</fullName>
    </submittedName>
</protein>
<proteinExistence type="predicted"/>
<accession>A0A0E9T0K4</accession>
<dbReference type="AlphaFoldDB" id="A0A0E9T0K4"/>
<reference evidence="1" key="1">
    <citation type="submission" date="2014-11" db="EMBL/GenBank/DDBJ databases">
        <authorList>
            <person name="Amaro Gonzalez C."/>
        </authorList>
    </citation>
    <scope>NUCLEOTIDE SEQUENCE</scope>
</reference>